<protein>
    <submittedName>
        <fullName evidence="2">Uncharacterized protein</fullName>
    </submittedName>
</protein>
<dbReference type="AlphaFoldDB" id="A0A1L7X7F0"/>
<evidence type="ECO:0000256" key="1">
    <source>
        <dbReference type="SAM" id="SignalP"/>
    </source>
</evidence>
<feature type="chain" id="PRO_5012431111" evidence="1">
    <location>
        <begin position="21"/>
        <end position="267"/>
    </location>
</feature>
<proteinExistence type="predicted"/>
<evidence type="ECO:0000313" key="3">
    <source>
        <dbReference type="Proteomes" id="UP000184330"/>
    </source>
</evidence>
<keyword evidence="1" id="KW-0732">Signal</keyword>
<organism evidence="2 3">
    <name type="scientific">Phialocephala subalpina</name>
    <dbReference type="NCBI Taxonomy" id="576137"/>
    <lineage>
        <taxon>Eukaryota</taxon>
        <taxon>Fungi</taxon>
        <taxon>Dikarya</taxon>
        <taxon>Ascomycota</taxon>
        <taxon>Pezizomycotina</taxon>
        <taxon>Leotiomycetes</taxon>
        <taxon>Helotiales</taxon>
        <taxon>Mollisiaceae</taxon>
        <taxon>Phialocephala</taxon>
        <taxon>Phialocephala fortinii species complex</taxon>
    </lineage>
</organism>
<dbReference type="EMBL" id="FJOG01000017">
    <property type="protein sequence ID" value="CZR60927.1"/>
    <property type="molecule type" value="Genomic_DNA"/>
</dbReference>
<gene>
    <name evidence="2" type="ORF">PAC_10823</name>
</gene>
<accession>A0A1L7X7F0</accession>
<evidence type="ECO:0000313" key="2">
    <source>
        <dbReference type="EMBL" id="CZR60927.1"/>
    </source>
</evidence>
<dbReference type="Proteomes" id="UP000184330">
    <property type="component" value="Unassembled WGS sequence"/>
</dbReference>
<dbReference type="OrthoDB" id="3543931at2759"/>
<name>A0A1L7X7F0_9HELO</name>
<sequence length="267" mass="27141">MLPRALLFLAGSLLMEGVAAASAPTCVSSAEGYPVGQVNYLFNAFCNQLASNNFATEQQIYGLPVISFDFAAASSSSTCDKTNCLASFQTLITSCQLPNATIWGTGSLDAGCGTYNFTIWNTALNPITLGAATTTLQGATMTTAPIITTTSSPVSSTTSALVTSTTSTSATLSESSIETSLSQFYAYSNETSTASSSGSASSTVVSTTVDGSVVATTIPVSKTTATTRASGTKPVVGSTALGTSGADILRASGFSLVAVACMFSWYF</sequence>
<keyword evidence="3" id="KW-1185">Reference proteome</keyword>
<feature type="signal peptide" evidence="1">
    <location>
        <begin position="1"/>
        <end position="20"/>
    </location>
</feature>
<reference evidence="2 3" key="1">
    <citation type="submission" date="2016-03" db="EMBL/GenBank/DDBJ databases">
        <authorList>
            <person name="Ploux O."/>
        </authorList>
    </citation>
    <scope>NUCLEOTIDE SEQUENCE [LARGE SCALE GENOMIC DNA]</scope>
    <source>
        <strain evidence="2 3">UAMH 11012</strain>
    </source>
</reference>